<evidence type="ECO:0000313" key="23">
    <source>
        <dbReference type="Proteomes" id="UP000768567"/>
    </source>
</evidence>
<keyword evidence="23" id="KW-1185">Reference proteome</keyword>
<name>A0ABR9R0H5_9FIRM</name>
<proteinExistence type="inferred from homology"/>
<dbReference type="InterPro" id="IPR040442">
    <property type="entry name" value="Pyrv_kinase-like_dom_sf"/>
</dbReference>
<evidence type="ECO:0000256" key="3">
    <source>
        <dbReference type="ARBA" id="ARBA00004997"/>
    </source>
</evidence>
<comment type="cofactor">
    <cofactor evidence="2">
        <name>K(+)</name>
        <dbReference type="ChEBI" id="CHEBI:29103"/>
    </cofactor>
</comment>
<dbReference type="SUPFAM" id="SSF52009">
    <property type="entry name" value="Phosphohistidine domain"/>
    <property type="match status" value="1"/>
</dbReference>
<comment type="caution">
    <text evidence="22">The sequence shown here is derived from an EMBL/GenBank/DDBJ whole genome shotgun (WGS) entry which is preliminary data.</text>
</comment>
<evidence type="ECO:0000256" key="4">
    <source>
        <dbReference type="ARBA" id="ARBA00006237"/>
    </source>
</evidence>
<evidence type="ECO:0000256" key="18">
    <source>
        <dbReference type="RuleBase" id="RU000504"/>
    </source>
</evidence>
<dbReference type="RefSeq" id="WP_193499925.1">
    <property type="nucleotide sequence ID" value="NZ_JADCKC010000001.1"/>
</dbReference>
<dbReference type="InterPro" id="IPR001697">
    <property type="entry name" value="Pyr_Knase"/>
</dbReference>
<keyword evidence="10" id="KW-0547">Nucleotide-binding</keyword>
<dbReference type="InterPro" id="IPR015793">
    <property type="entry name" value="Pyrv_Knase_brl"/>
</dbReference>
<dbReference type="SUPFAM" id="SSF50800">
    <property type="entry name" value="PK beta-barrel domain-like"/>
    <property type="match status" value="1"/>
</dbReference>
<dbReference type="InterPro" id="IPR015795">
    <property type="entry name" value="Pyrv_Knase_C"/>
</dbReference>
<evidence type="ECO:0000259" key="21">
    <source>
        <dbReference type="Pfam" id="PF02887"/>
    </source>
</evidence>
<dbReference type="Gene3D" id="3.20.20.60">
    <property type="entry name" value="Phosphoenolpyruvate-binding domains"/>
    <property type="match status" value="1"/>
</dbReference>
<comment type="pathway">
    <text evidence="3 18">Carbohydrate degradation; glycolysis; pyruvate from D-glyceraldehyde 3-phosphate: step 5/5.</text>
</comment>
<evidence type="ECO:0000313" key="22">
    <source>
        <dbReference type="EMBL" id="MBE5036632.1"/>
    </source>
</evidence>
<evidence type="ECO:0000256" key="10">
    <source>
        <dbReference type="ARBA" id="ARBA00022741"/>
    </source>
</evidence>
<dbReference type="PANTHER" id="PTHR11817">
    <property type="entry name" value="PYRUVATE KINASE"/>
    <property type="match status" value="1"/>
</dbReference>
<comment type="catalytic activity">
    <reaction evidence="18">
        <text>pyruvate + ATP = phosphoenolpyruvate + ADP + H(+)</text>
        <dbReference type="Rhea" id="RHEA:18157"/>
        <dbReference type="ChEBI" id="CHEBI:15361"/>
        <dbReference type="ChEBI" id="CHEBI:15378"/>
        <dbReference type="ChEBI" id="CHEBI:30616"/>
        <dbReference type="ChEBI" id="CHEBI:58702"/>
        <dbReference type="ChEBI" id="CHEBI:456216"/>
        <dbReference type="EC" id="2.7.1.40"/>
    </reaction>
</comment>
<evidence type="ECO:0000256" key="9">
    <source>
        <dbReference type="ARBA" id="ARBA00022723"/>
    </source>
</evidence>
<dbReference type="NCBIfam" id="NF004491">
    <property type="entry name" value="PRK05826.1"/>
    <property type="match status" value="1"/>
</dbReference>
<dbReference type="InterPro" id="IPR018209">
    <property type="entry name" value="Pyrv_Knase_AS"/>
</dbReference>
<keyword evidence="15 18" id="KW-0324">Glycolysis</keyword>
<reference evidence="22 23" key="1">
    <citation type="submission" date="2020-10" db="EMBL/GenBank/DDBJ databases">
        <title>ChiBAC.</title>
        <authorList>
            <person name="Zenner C."/>
            <person name="Hitch T.C.A."/>
            <person name="Clavel T."/>
        </authorList>
    </citation>
    <scope>NUCLEOTIDE SEQUENCE [LARGE SCALE GENOMIC DNA]</scope>
    <source>
        <strain evidence="22 23">DSM 109015</strain>
    </source>
</reference>
<dbReference type="InterPro" id="IPR036918">
    <property type="entry name" value="Pyrv_Knase_C_sf"/>
</dbReference>
<keyword evidence="13 18" id="KW-0460">Magnesium</keyword>
<evidence type="ECO:0000256" key="12">
    <source>
        <dbReference type="ARBA" id="ARBA00022840"/>
    </source>
</evidence>
<dbReference type="EMBL" id="JADCKC010000001">
    <property type="protein sequence ID" value="MBE5036632.1"/>
    <property type="molecule type" value="Genomic_DNA"/>
</dbReference>
<dbReference type="Pfam" id="PF00391">
    <property type="entry name" value="PEP-utilizers"/>
    <property type="match status" value="1"/>
</dbReference>
<dbReference type="Gene3D" id="3.50.30.10">
    <property type="entry name" value="Phosphohistidine domain"/>
    <property type="match status" value="1"/>
</dbReference>
<keyword evidence="11 18" id="KW-0418">Kinase</keyword>
<evidence type="ECO:0000256" key="15">
    <source>
        <dbReference type="ARBA" id="ARBA00023152"/>
    </source>
</evidence>
<protein>
    <recommendedName>
        <fullName evidence="7 17">Pyruvate kinase</fullName>
        <ecNumber evidence="6 17">2.7.1.40</ecNumber>
    </recommendedName>
</protein>
<dbReference type="Gene3D" id="3.40.1380.20">
    <property type="entry name" value="Pyruvate kinase, C-terminal domain"/>
    <property type="match status" value="1"/>
</dbReference>
<gene>
    <name evidence="22" type="primary">pyk</name>
    <name evidence="22" type="ORF">INF35_02355</name>
</gene>
<dbReference type="Proteomes" id="UP000768567">
    <property type="component" value="Unassembled WGS sequence"/>
</dbReference>
<evidence type="ECO:0000256" key="14">
    <source>
        <dbReference type="ARBA" id="ARBA00022958"/>
    </source>
</evidence>
<dbReference type="Pfam" id="PF00224">
    <property type="entry name" value="PK"/>
    <property type="match status" value="1"/>
</dbReference>
<dbReference type="SUPFAM" id="SSF51621">
    <property type="entry name" value="Phosphoenolpyruvate/pyruvate domain"/>
    <property type="match status" value="1"/>
</dbReference>
<dbReference type="InterPro" id="IPR036637">
    <property type="entry name" value="Phosphohistidine_dom_sf"/>
</dbReference>
<dbReference type="InterPro" id="IPR015813">
    <property type="entry name" value="Pyrv/PenolPyrv_kinase-like_dom"/>
</dbReference>
<evidence type="ECO:0000256" key="6">
    <source>
        <dbReference type="ARBA" id="ARBA00012142"/>
    </source>
</evidence>
<comment type="similarity">
    <text evidence="4">In the C-terminal section; belongs to the PEP-utilizing enzyme family.</text>
</comment>
<dbReference type="NCBIfam" id="NF004978">
    <property type="entry name" value="PRK06354.1"/>
    <property type="match status" value="1"/>
</dbReference>
<organism evidence="22 23">
    <name type="scientific">Gemmiger gallinarum</name>
    <dbReference type="NCBI Taxonomy" id="2779354"/>
    <lineage>
        <taxon>Bacteria</taxon>
        <taxon>Bacillati</taxon>
        <taxon>Bacillota</taxon>
        <taxon>Clostridia</taxon>
        <taxon>Eubacteriales</taxon>
        <taxon>Gemmiger</taxon>
    </lineage>
</organism>
<comment type="cofactor">
    <cofactor evidence="1">
        <name>Mg(2+)</name>
        <dbReference type="ChEBI" id="CHEBI:18420"/>
    </cofactor>
</comment>
<evidence type="ECO:0000259" key="19">
    <source>
        <dbReference type="Pfam" id="PF00224"/>
    </source>
</evidence>
<keyword evidence="12" id="KW-0067">ATP-binding</keyword>
<evidence type="ECO:0000256" key="13">
    <source>
        <dbReference type="ARBA" id="ARBA00022842"/>
    </source>
</evidence>
<feature type="domain" description="Pyruvate kinase barrel" evidence="19">
    <location>
        <begin position="1"/>
        <end position="321"/>
    </location>
</feature>
<feature type="domain" description="PEP-utilising enzyme mobile" evidence="20">
    <location>
        <begin position="503"/>
        <end position="574"/>
    </location>
</feature>
<keyword evidence="14" id="KW-0630">Potassium</keyword>
<dbReference type="Pfam" id="PF02887">
    <property type="entry name" value="PK_C"/>
    <property type="match status" value="1"/>
</dbReference>
<evidence type="ECO:0000256" key="2">
    <source>
        <dbReference type="ARBA" id="ARBA00001958"/>
    </source>
</evidence>
<dbReference type="InterPro" id="IPR015806">
    <property type="entry name" value="Pyrv_Knase_insert_dom_sf"/>
</dbReference>
<dbReference type="NCBIfam" id="TIGR01064">
    <property type="entry name" value="pyruv_kin"/>
    <property type="match status" value="1"/>
</dbReference>
<evidence type="ECO:0000256" key="8">
    <source>
        <dbReference type="ARBA" id="ARBA00022679"/>
    </source>
</evidence>
<evidence type="ECO:0000256" key="17">
    <source>
        <dbReference type="NCBIfam" id="TIGR01064"/>
    </source>
</evidence>
<evidence type="ECO:0000256" key="1">
    <source>
        <dbReference type="ARBA" id="ARBA00001946"/>
    </source>
</evidence>
<accession>A0ABR9R0H5</accession>
<dbReference type="SUPFAM" id="SSF52935">
    <property type="entry name" value="PK C-terminal domain-like"/>
    <property type="match status" value="1"/>
</dbReference>
<evidence type="ECO:0000256" key="5">
    <source>
        <dbReference type="ARBA" id="ARBA00008663"/>
    </source>
</evidence>
<dbReference type="GO" id="GO:0016301">
    <property type="term" value="F:kinase activity"/>
    <property type="evidence" value="ECO:0007669"/>
    <property type="project" value="UniProtKB-KW"/>
</dbReference>
<evidence type="ECO:0000256" key="11">
    <source>
        <dbReference type="ARBA" id="ARBA00022777"/>
    </source>
</evidence>
<comment type="similarity">
    <text evidence="5 18">Belongs to the pyruvate kinase family.</text>
</comment>
<evidence type="ECO:0000259" key="20">
    <source>
        <dbReference type="Pfam" id="PF00391"/>
    </source>
</evidence>
<dbReference type="EC" id="2.7.1.40" evidence="6 17"/>
<evidence type="ECO:0000256" key="7">
    <source>
        <dbReference type="ARBA" id="ARBA00018587"/>
    </source>
</evidence>
<evidence type="ECO:0000256" key="16">
    <source>
        <dbReference type="ARBA" id="ARBA00023317"/>
    </source>
</evidence>
<dbReference type="Gene3D" id="2.40.33.10">
    <property type="entry name" value="PK beta-barrel domain-like"/>
    <property type="match status" value="1"/>
</dbReference>
<keyword evidence="9" id="KW-0479">Metal-binding</keyword>
<sequence length="581" mass="62357">MRNTKIVCTLGPSTDKDDVLRQLIENGMNVARFNFSHGDYDEHRRRYEALRALSAELDRPVAAMLDTKGPEIRLGTFKNGSETLVAGQKFTLTSRDIEGTNEISSITYKDLPRDVQPGGRIMLDDGLISLRIENVTDTEIHCVVENDGVIKTKKGVNVPGVHLSMPYMSTRDRSDILFGVEMGFDLISASFTRCAQDIQEIRHLVSENGGNIRIIAKIENQEGVDNIDEILSVADGIMVARGDMGVEIDFAEIPAIQKHLIDRTMSAGKLVITATQMLDSMIVNPRPTRAEITDVANAIYDGSSAVMLSGETAAGKYPVEALKAMSKIADTAESDSNYNMLVHHALTKDSRLSISAAVAHAACTTAADIHASAIITVSKSGETARLLSRCRPTTPIIACVMDECVRRQLNAYWGITPLIMPYAHSTDEMISMSVEAAEKAGLIHPGEMVVVTAGVPVGVSGTTNMIKVHLVGNSLLSGVGIGKLNAKGNVCICRTATEAAKKFKAGDILVAPYTNNDFLPYMRSAAGIIVEEAGTNSHAAIVGLTLNKAVIVGASHAMRILPDGAGILMDCEHGVVQSTVE</sequence>
<dbReference type="GO" id="GO:0004743">
    <property type="term" value="F:pyruvate kinase activity"/>
    <property type="evidence" value="ECO:0007669"/>
    <property type="project" value="UniProtKB-EC"/>
</dbReference>
<feature type="domain" description="Pyruvate kinase C-terminal" evidence="21">
    <location>
        <begin position="357"/>
        <end position="469"/>
    </location>
</feature>
<keyword evidence="8 18" id="KW-0808">Transferase</keyword>
<dbReference type="InterPro" id="IPR008279">
    <property type="entry name" value="PEP-util_enz_mobile_dom"/>
</dbReference>
<keyword evidence="16 22" id="KW-0670">Pyruvate</keyword>
<dbReference type="InterPro" id="IPR011037">
    <property type="entry name" value="Pyrv_Knase-like_insert_dom_sf"/>
</dbReference>
<dbReference type="PRINTS" id="PR01050">
    <property type="entry name" value="PYRUVTKNASE"/>
</dbReference>
<dbReference type="PROSITE" id="PS00110">
    <property type="entry name" value="PYRUVATE_KINASE"/>
    <property type="match status" value="1"/>
</dbReference>